<organism evidence="1 2">
    <name type="scientific">Larkinella punicea</name>
    <dbReference type="NCBI Taxonomy" id="2315727"/>
    <lineage>
        <taxon>Bacteria</taxon>
        <taxon>Pseudomonadati</taxon>
        <taxon>Bacteroidota</taxon>
        <taxon>Cytophagia</taxon>
        <taxon>Cytophagales</taxon>
        <taxon>Spirosomataceae</taxon>
        <taxon>Larkinella</taxon>
    </lineage>
</organism>
<reference evidence="1 2" key="1">
    <citation type="submission" date="2018-07" db="EMBL/GenBank/DDBJ databases">
        <title>Genome analysis of Larkinella rosea.</title>
        <authorList>
            <person name="Zhou Z."/>
            <person name="Wang G."/>
        </authorList>
    </citation>
    <scope>NUCLEOTIDE SEQUENCE [LARGE SCALE GENOMIC DNA]</scope>
    <source>
        <strain evidence="2">zzj9</strain>
    </source>
</reference>
<dbReference type="AlphaFoldDB" id="A0A368JGG3"/>
<evidence type="ECO:0000313" key="2">
    <source>
        <dbReference type="Proteomes" id="UP000253383"/>
    </source>
</evidence>
<proteinExistence type="predicted"/>
<sequence length="149" mass="17204">MVGKKGKYILFGLVALLVAYMVYDAGSEPGINDLKGTYREVAMYRNENNTGPIVRIYAVTVKDTLWEEMRQYGDFMLYTKYGTTKVYFFPESRPAPTQVFPKRPHFDKKFEPSCLAVYEKDAMSQVSFRKMPFTQQTAEDRHELIVGAK</sequence>
<dbReference type="OrthoDB" id="709006at2"/>
<gene>
    <name evidence="1" type="ORF">DUE52_27825</name>
</gene>
<dbReference type="RefSeq" id="WP_114409368.1">
    <property type="nucleotide sequence ID" value="NZ_QOWE01000030.1"/>
</dbReference>
<name>A0A368JGG3_9BACT</name>
<comment type="caution">
    <text evidence="1">The sequence shown here is derived from an EMBL/GenBank/DDBJ whole genome shotgun (WGS) entry which is preliminary data.</text>
</comment>
<dbReference type="EMBL" id="QOWE01000030">
    <property type="protein sequence ID" value="RCR66166.1"/>
    <property type="molecule type" value="Genomic_DNA"/>
</dbReference>
<keyword evidence="2" id="KW-1185">Reference proteome</keyword>
<dbReference type="Proteomes" id="UP000253383">
    <property type="component" value="Unassembled WGS sequence"/>
</dbReference>
<protein>
    <submittedName>
        <fullName evidence="1">Uncharacterized protein</fullName>
    </submittedName>
</protein>
<accession>A0A368JGG3</accession>
<evidence type="ECO:0000313" key="1">
    <source>
        <dbReference type="EMBL" id="RCR66166.1"/>
    </source>
</evidence>